<proteinExistence type="predicted"/>
<name>A0A1C6W8X4_PLACE</name>
<organism evidence="2">
    <name type="scientific">Plasmodium chabaudi adami</name>
    <dbReference type="NCBI Taxonomy" id="5826"/>
    <lineage>
        <taxon>Eukaryota</taxon>
        <taxon>Sar</taxon>
        <taxon>Alveolata</taxon>
        <taxon>Apicomplexa</taxon>
        <taxon>Aconoidasida</taxon>
        <taxon>Haemosporida</taxon>
        <taxon>Plasmodiidae</taxon>
        <taxon>Plasmodium</taxon>
        <taxon>Plasmodium (Vinckeia)</taxon>
    </lineage>
</organism>
<evidence type="ECO:0000313" key="2">
    <source>
        <dbReference type="EMBL" id="SCL82581.1"/>
    </source>
</evidence>
<sequence length="278" mass="31456">MNKVYIKIALALLSLAGYMENVAFASETATNSDIHSSALHQNYESEQYKDLTCEDIDESLLAIEHISDTSELLLKLTENMDGYSLDSTENENKHIYSKKIGNIDIGMLHVTIPSSSKYASVLRSLWDYNDPHKTNNKFISGNVARVYCKYAIMFEKQNIDPIYKSLVKKYALGASVKQSNDTTVIVCPSRILNYLGEINDEPNMKEILENTQPIEKDINAEEALTNLNNNIAGFIIKKHDDSVEVTYINAIYEHDNSAMDKKERDITYTNILSLAQHI</sequence>
<protein>
    <submittedName>
        <fullName evidence="2">Fam-a protein</fullName>
    </submittedName>
</protein>
<feature type="chain" id="PRO_5008749416" evidence="1">
    <location>
        <begin position="26"/>
        <end position="278"/>
    </location>
</feature>
<dbReference type="EMBL" id="FMIN01000005">
    <property type="protein sequence ID" value="SCL82581.1"/>
    <property type="molecule type" value="Genomic_DNA"/>
</dbReference>
<accession>A0A1C6W8X4</accession>
<reference evidence="2" key="1">
    <citation type="submission" date="2016-08" db="EMBL/GenBank/DDBJ databases">
        <authorList>
            <consortium name="Pathogen Informatics"/>
        </authorList>
    </citation>
    <scope>NUCLEOTIDE SEQUENCE</scope>
    <source>
        <strain evidence="2">DS</strain>
    </source>
</reference>
<keyword evidence="1" id="KW-0732">Signal</keyword>
<dbReference type="NCBIfam" id="TIGR01599">
    <property type="entry name" value="PYST-A"/>
    <property type="match status" value="1"/>
</dbReference>
<dbReference type="Proteomes" id="UP000507536">
    <property type="component" value="Unassembled WGS sequence"/>
</dbReference>
<gene>
    <name evidence="2" type="ORF">PCHDS_000488900</name>
</gene>
<dbReference type="InterPro" id="IPR006486">
    <property type="entry name" value="PYST_A"/>
</dbReference>
<feature type="signal peptide" evidence="1">
    <location>
        <begin position="1"/>
        <end position="25"/>
    </location>
</feature>
<evidence type="ECO:0000256" key="1">
    <source>
        <dbReference type="SAM" id="SignalP"/>
    </source>
</evidence>
<dbReference type="AlphaFoldDB" id="A0A1C6W8X4"/>